<comment type="subcellular location">
    <subcellularLocation>
        <location evidence="1">Cell inner membrane</location>
        <topology evidence="1">Single-pass membrane protein</topology>
    </subcellularLocation>
</comment>
<dbReference type="SUPFAM" id="SSF54523">
    <property type="entry name" value="Pili subunits"/>
    <property type="match status" value="1"/>
</dbReference>
<feature type="domain" description="General secretion pathway GspH" evidence="12">
    <location>
        <begin position="44"/>
        <end position="181"/>
    </location>
</feature>
<dbReference type="GO" id="GO:0015628">
    <property type="term" value="P:protein secretion by the type II secretion system"/>
    <property type="evidence" value="ECO:0007669"/>
    <property type="project" value="InterPro"/>
</dbReference>
<dbReference type="GO" id="GO:0005886">
    <property type="term" value="C:plasma membrane"/>
    <property type="evidence" value="ECO:0007669"/>
    <property type="project" value="UniProtKB-SubCell"/>
</dbReference>
<proteinExistence type="inferred from homology"/>
<evidence type="ECO:0000313" key="14">
    <source>
        <dbReference type="RefSeq" id="WP_169732503.1"/>
    </source>
</evidence>
<dbReference type="AlphaFoldDB" id="A0A8B6XCR1"/>
<dbReference type="NCBIfam" id="TIGR02532">
    <property type="entry name" value="IV_pilin_GFxxxE"/>
    <property type="match status" value="1"/>
</dbReference>
<evidence type="ECO:0000256" key="10">
    <source>
        <dbReference type="ARBA" id="ARBA00030775"/>
    </source>
</evidence>
<keyword evidence="3" id="KW-1003">Cell membrane</keyword>
<evidence type="ECO:0000256" key="5">
    <source>
        <dbReference type="ARBA" id="ARBA00022519"/>
    </source>
</evidence>
<organism evidence="13 14">
    <name type="scientific">Derxia gummosa DSM 723</name>
    <dbReference type="NCBI Taxonomy" id="1121388"/>
    <lineage>
        <taxon>Bacteria</taxon>
        <taxon>Pseudomonadati</taxon>
        <taxon>Pseudomonadota</taxon>
        <taxon>Betaproteobacteria</taxon>
        <taxon>Burkholderiales</taxon>
        <taxon>Alcaligenaceae</taxon>
        <taxon>Derxia</taxon>
    </lineage>
</organism>
<name>A0A8B6XCR1_9BURK</name>
<dbReference type="RefSeq" id="WP_169732503.1">
    <property type="nucleotide sequence ID" value="NZ_AXWS01000008.1"/>
</dbReference>
<evidence type="ECO:0000256" key="1">
    <source>
        <dbReference type="ARBA" id="ARBA00004377"/>
    </source>
</evidence>
<feature type="transmembrane region" description="Helical" evidence="11">
    <location>
        <begin position="7"/>
        <end position="31"/>
    </location>
</feature>
<keyword evidence="6 11" id="KW-0812">Transmembrane</keyword>
<dbReference type="Gene3D" id="3.55.40.10">
    <property type="entry name" value="minor pseudopilin epsh domain"/>
    <property type="match status" value="1"/>
</dbReference>
<dbReference type="InterPro" id="IPR022346">
    <property type="entry name" value="T2SS_GspH"/>
</dbReference>
<keyword evidence="13" id="KW-1185">Reference proteome</keyword>
<dbReference type="InterPro" id="IPR012902">
    <property type="entry name" value="N_methyl_site"/>
</dbReference>
<keyword evidence="7 11" id="KW-1133">Transmembrane helix</keyword>
<keyword evidence="8 11" id="KW-0472">Membrane</keyword>
<evidence type="ECO:0000256" key="7">
    <source>
        <dbReference type="ARBA" id="ARBA00022989"/>
    </source>
</evidence>
<reference evidence="14" key="1">
    <citation type="submission" date="2025-08" db="UniProtKB">
        <authorList>
            <consortium name="RefSeq"/>
        </authorList>
    </citation>
    <scope>IDENTIFICATION</scope>
</reference>
<dbReference type="GO" id="GO:0015627">
    <property type="term" value="C:type II protein secretion system complex"/>
    <property type="evidence" value="ECO:0007669"/>
    <property type="project" value="InterPro"/>
</dbReference>
<keyword evidence="5" id="KW-0997">Cell inner membrane</keyword>
<dbReference type="Pfam" id="PF12019">
    <property type="entry name" value="GspH"/>
    <property type="match status" value="1"/>
</dbReference>
<accession>A0A8B6XCR1</accession>
<dbReference type="PROSITE" id="PS00409">
    <property type="entry name" value="PROKAR_NTER_METHYL"/>
    <property type="match status" value="1"/>
</dbReference>
<evidence type="ECO:0000256" key="8">
    <source>
        <dbReference type="ARBA" id="ARBA00023136"/>
    </source>
</evidence>
<dbReference type="Proteomes" id="UP000675920">
    <property type="component" value="Unplaced"/>
</dbReference>
<evidence type="ECO:0000256" key="3">
    <source>
        <dbReference type="ARBA" id="ARBA00022475"/>
    </source>
</evidence>
<evidence type="ECO:0000256" key="9">
    <source>
        <dbReference type="ARBA" id="ARBA00025772"/>
    </source>
</evidence>
<dbReference type="Pfam" id="PF07963">
    <property type="entry name" value="N_methyl"/>
    <property type="match status" value="1"/>
</dbReference>
<evidence type="ECO:0000313" key="13">
    <source>
        <dbReference type="Proteomes" id="UP000675920"/>
    </source>
</evidence>
<protein>
    <recommendedName>
        <fullName evidence="2">Type II secretion system protein H</fullName>
    </recommendedName>
    <alternativeName>
        <fullName evidence="10">General secretion pathway protein H</fullName>
    </alternativeName>
</protein>
<evidence type="ECO:0000259" key="12">
    <source>
        <dbReference type="Pfam" id="PF12019"/>
    </source>
</evidence>
<sequence length="193" mass="20394">MGQAERGFTLVELLVVMAISAILAAIAVPAFQSVIQRNQADSVAMDLTGALNLTREEAIRTRGYMAICPRGVTADGLPSDFCSSDGTRSVHDWSHGWLVLNLSDTGSITDCPTSSNTTVVRIYDAPDPTAQRIRVTANSTSGACVKFHPLGYPAPGMSGMTFTVAFPVVGKVSCLVLAATGRLRRADRTGSEC</sequence>
<evidence type="ECO:0000256" key="4">
    <source>
        <dbReference type="ARBA" id="ARBA00022481"/>
    </source>
</evidence>
<comment type="similarity">
    <text evidence="9">Belongs to the GSP H family.</text>
</comment>
<keyword evidence="4" id="KW-0488">Methylation</keyword>
<dbReference type="InterPro" id="IPR045584">
    <property type="entry name" value="Pilin-like"/>
</dbReference>
<evidence type="ECO:0000256" key="6">
    <source>
        <dbReference type="ARBA" id="ARBA00022692"/>
    </source>
</evidence>
<evidence type="ECO:0000256" key="2">
    <source>
        <dbReference type="ARBA" id="ARBA00021549"/>
    </source>
</evidence>
<evidence type="ECO:0000256" key="11">
    <source>
        <dbReference type="SAM" id="Phobius"/>
    </source>
</evidence>